<gene>
    <name evidence="1" type="ORF">Tsumi_12740</name>
</gene>
<evidence type="ECO:0000313" key="1">
    <source>
        <dbReference type="EMBL" id="GAB1252168.1"/>
    </source>
</evidence>
<name>A0ABQ0E3A5_9PORP</name>
<organism evidence="1 2">
    <name type="scientific">Porphyromonas miyakawae</name>
    <dbReference type="NCBI Taxonomy" id="3137470"/>
    <lineage>
        <taxon>Bacteria</taxon>
        <taxon>Pseudomonadati</taxon>
        <taxon>Bacteroidota</taxon>
        <taxon>Bacteroidia</taxon>
        <taxon>Bacteroidales</taxon>
        <taxon>Porphyromonadaceae</taxon>
        <taxon>Porphyromonas</taxon>
    </lineage>
</organism>
<accession>A0ABQ0E3A5</accession>
<evidence type="ECO:0008006" key="3">
    <source>
        <dbReference type="Google" id="ProtNLM"/>
    </source>
</evidence>
<keyword evidence="2" id="KW-1185">Reference proteome</keyword>
<evidence type="ECO:0000313" key="2">
    <source>
        <dbReference type="Proteomes" id="UP001628220"/>
    </source>
</evidence>
<reference evidence="1 2" key="1">
    <citation type="journal article" date="2025" name="Int. J. Syst. Evol. Microbiol.">
        <title>Desulfovibrio falkowii sp. nov., Porphyromonas miyakawae sp. nov., Mediterraneibacter flintii sp. nov. and Owariibacterium komagatae gen. nov., sp. nov., isolated from human faeces.</title>
        <authorList>
            <person name="Hamaguchi T."/>
            <person name="Ohara M."/>
            <person name="Hisatomi A."/>
            <person name="Sekiguchi K."/>
            <person name="Takeda J.I."/>
            <person name="Ueyama J."/>
            <person name="Ito M."/>
            <person name="Nishiwaki H."/>
            <person name="Ogi T."/>
            <person name="Hirayama M."/>
            <person name="Ohkuma M."/>
            <person name="Sakamoto M."/>
            <person name="Ohno K."/>
        </authorList>
    </citation>
    <scope>NUCLEOTIDE SEQUENCE [LARGE SCALE GENOMIC DNA]</scope>
    <source>
        <strain evidence="1 2">13CB11C</strain>
    </source>
</reference>
<comment type="caution">
    <text evidence="1">The sequence shown here is derived from an EMBL/GenBank/DDBJ whole genome shotgun (WGS) entry which is preliminary data.</text>
</comment>
<dbReference type="InterPro" id="IPR025342">
    <property type="entry name" value="DUF4248"/>
</dbReference>
<dbReference type="Proteomes" id="UP001628220">
    <property type="component" value="Unassembled WGS sequence"/>
</dbReference>
<proteinExistence type="predicted"/>
<sequence>MLPEFDFRMYRVKELAMLYFPSVVNATRSLSALIRRDPLLLGELERIGYRQGIRYLSPEMVRIIVMYLGTPHEFLAIMQPED</sequence>
<protein>
    <recommendedName>
        <fullName evidence="3">DUF4248 domain-containing protein</fullName>
    </recommendedName>
</protein>
<dbReference type="Pfam" id="PF14053">
    <property type="entry name" value="DUF4248"/>
    <property type="match status" value="1"/>
</dbReference>
<dbReference type="EMBL" id="BAAFSF010000004">
    <property type="protein sequence ID" value="GAB1252168.1"/>
    <property type="molecule type" value="Genomic_DNA"/>
</dbReference>